<accession>A0AAE8HMR0</accession>
<dbReference type="AlphaFoldDB" id="A0AAE8HMR0"/>
<evidence type="ECO:0000313" key="4">
    <source>
        <dbReference type="Proteomes" id="UP000199140"/>
    </source>
</evidence>
<dbReference type="RefSeq" id="WP_043345991.1">
    <property type="nucleotide sequence ID" value="NZ_CP015367.1"/>
</dbReference>
<dbReference type="EMBL" id="CP015367">
    <property type="protein sequence ID" value="APT30647.1"/>
    <property type="molecule type" value="Genomic_DNA"/>
</dbReference>
<organism evidence="2 4">
    <name type="scientific">Methylobacterium phyllosphaerae</name>
    <dbReference type="NCBI Taxonomy" id="418223"/>
    <lineage>
        <taxon>Bacteria</taxon>
        <taxon>Pseudomonadati</taxon>
        <taxon>Pseudomonadota</taxon>
        <taxon>Alphaproteobacteria</taxon>
        <taxon>Hyphomicrobiales</taxon>
        <taxon>Methylobacteriaceae</taxon>
        <taxon>Methylobacterium</taxon>
    </lineage>
</organism>
<evidence type="ECO:0000313" key="3">
    <source>
        <dbReference type="Proteomes" id="UP000185487"/>
    </source>
</evidence>
<keyword evidence="3" id="KW-1185">Reference proteome</keyword>
<name>A0AAE8HMR0_9HYPH</name>
<evidence type="ECO:0000313" key="2">
    <source>
        <dbReference type="EMBL" id="SFG22608.1"/>
    </source>
</evidence>
<evidence type="ECO:0000313" key="1">
    <source>
        <dbReference type="EMBL" id="APT30647.1"/>
    </source>
</evidence>
<dbReference type="Proteomes" id="UP000199140">
    <property type="component" value="Unassembled WGS sequence"/>
</dbReference>
<sequence>MSEPEADLDREATANRLMQRLSGFAQGIGMSGTDARQIIGRVIASDPSAGDGELMAKARTWMLIALG</sequence>
<reference evidence="1 3" key="1">
    <citation type="submission" date="2016-04" db="EMBL/GenBank/DDBJ databases">
        <title>Complete genome sequencing and analysis of CBMB27, Methylobacterium phyllosphaerae isolated from leaf tissues of rice (Oryza sativa L.).</title>
        <authorList>
            <person name="Lee Y."/>
            <person name="Hwangbo K."/>
            <person name="Chung H."/>
            <person name="Yoo J."/>
            <person name="Kim K.Y."/>
            <person name="Sa T.M."/>
            <person name="Um Y."/>
            <person name="Madhaiyan M."/>
        </authorList>
    </citation>
    <scope>NUCLEOTIDE SEQUENCE [LARGE SCALE GENOMIC DNA]</scope>
    <source>
        <strain evidence="1 3">CBMB27</strain>
    </source>
</reference>
<proteinExistence type="predicted"/>
<dbReference type="KEGG" id="mphy:MCBMB27_01356"/>
<gene>
    <name evidence="1" type="ORF">MCBMB27_01356</name>
    <name evidence="2" type="ORF">SAMN05192567_101141</name>
</gene>
<reference evidence="2 4" key="2">
    <citation type="submission" date="2016-10" db="EMBL/GenBank/DDBJ databases">
        <authorList>
            <person name="Varghese N."/>
            <person name="Submissions S."/>
        </authorList>
    </citation>
    <scope>NUCLEOTIDE SEQUENCE [LARGE SCALE GENOMIC DNA]</scope>
    <source>
        <strain evidence="2 4">CBMB27</strain>
    </source>
</reference>
<dbReference type="Proteomes" id="UP000185487">
    <property type="component" value="Chromosome"/>
</dbReference>
<dbReference type="EMBL" id="FOPK01000001">
    <property type="protein sequence ID" value="SFG22608.1"/>
    <property type="molecule type" value="Genomic_DNA"/>
</dbReference>
<protein>
    <submittedName>
        <fullName evidence="2">Uncharacterized protein</fullName>
    </submittedName>
</protein>